<dbReference type="PROSITE" id="PS50023">
    <property type="entry name" value="LIM_DOMAIN_2"/>
    <property type="match status" value="2"/>
</dbReference>
<dbReference type="SMART" id="SM00132">
    <property type="entry name" value="LIM"/>
    <property type="match status" value="2"/>
</dbReference>
<dbReference type="GO" id="GO:0030695">
    <property type="term" value="F:GTPase regulator activity"/>
    <property type="evidence" value="ECO:0007669"/>
    <property type="project" value="UniProtKB-ARBA"/>
</dbReference>
<dbReference type="EMBL" id="LKMD01000100">
    <property type="protein sequence ID" value="PIB01303.1"/>
    <property type="molecule type" value="Genomic_DNA"/>
</dbReference>
<evidence type="ECO:0000313" key="9">
    <source>
        <dbReference type="Proteomes" id="UP001302367"/>
    </source>
</evidence>
<dbReference type="Proteomes" id="UP001302367">
    <property type="component" value="Chromosome 1"/>
</dbReference>
<dbReference type="GO" id="GO:0046872">
    <property type="term" value="F:metal ion binding"/>
    <property type="evidence" value="ECO:0007669"/>
    <property type="project" value="UniProtKB-KW"/>
</dbReference>
<feature type="compositionally biased region" description="Basic residues" evidence="4">
    <location>
        <begin position="641"/>
        <end position="650"/>
    </location>
</feature>
<sequence>MSLAATLARDGVRPVSFLPAIKCSTCGIDIEISELADHVCSGQSAPVTAPAPTPAPPPSPPKSRIPGLSNPFKLRQHDASSTPPATGAHTREEQEQTPSRGPTLSKKPSRIALPKINATAANQSFLSPHPKFEAPITPASSGGKFSSLRNIISPMPRHLDQRPPSPELSANLDCAFPPWPTSGSSTPGRPSTSNGRRTPATDRAPSRAESRAASRNEQHNLTVEDPYSYEPKSPRLNGGENVLQRLNMLKSGPFAAKRQGSAESKDGGASSNLRRPSAVEANRPATASSTHSRPTTPATSHSQSEISRIPKKATPPPRPSRPSEEIFSPTFLEQFSAEPEDASVPKTAGLVSNNSYPASPAPETSRSGLQTLAKQRSEPALRSSQRRPSLANPPPSALPLPLRSQSRNALRTDHRIQDAPPVPKPVSQYMQLESSHAPSESDASTISTTHSSNYTDHTYSTRPSPAGSVEALSPLANALSKPEDDEQLRPAGLNIRAQQKPGERAELPRQASPPRAFTRHAPIPPTPAKREDFYALESPMDPNMLPHRAAAGQEPREASFKVPSAQASPLRTRTPVEVPRVDPVNRQLSPMVPQEPSLDGHETGSHSSSHYGSRAPSEAGDMKAAPQGTSQPPPTPEQPQQRRHARRPTMSHKAMCRGCGHMIEGKSVKAADGRLTGRWHKACFVCRTCDAPFLTADFYVINNHPYCEHHYHEQNDSLCHGCNRGIEGQYLETTTSTRQGVVDKKYHPRCFTCSQCRVILTDDYFEINSRVYCERHALAAMRVQAHAAGVQGLYPTDHRAMMAGRRTTRLINPMMA</sequence>
<feature type="domain" description="LIM zinc-binding" evidence="5">
    <location>
        <begin position="718"/>
        <end position="783"/>
    </location>
</feature>
<dbReference type="PANTHER" id="PTHR24216">
    <property type="entry name" value="PAXILLIN-RELATED"/>
    <property type="match status" value="1"/>
</dbReference>
<gene>
    <name evidence="6" type="ORF">CB0940_00320</name>
    <name evidence="7" type="ORF">RHO25_000335</name>
</gene>
<feature type="region of interest" description="Disordered" evidence="4">
    <location>
        <begin position="255"/>
        <end position="528"/>
    </location>
</feature>
<dbReference type="SUPFAM" id="SSF57716">
    <property type="entry name" value="Glucocorticoid receptor-like (DNA-binding domain)"/>
    <property type="match status" value="1"/>
</dbReference>
<feature type="region of interest" description="Disordered" evidence="4">
    <location>
        <begin position="541"/>
        <end position="653"/>
    </location>
</feature>
<feature type="compositionally biased region" description="Pro residues" evidence="4">
    <location>
        <begin position="49"/>
        <end position="63"/>
    </location>
</feature>
<evidence type="ECO:0000256" key="4">
    <source>
        <dbReference type="SAM" id="MobiDB-lite"/>
    </source>
</evidence>
<reference evidence="7 9" key="2">
    <citation type="submission" date="2023-09" db="EMBL/GenBank/DDBJ databases">
        <title>Complete-Gapless Cercospora beticola genome.</title>
        <authorList>
            <person name="Wyatt N.A."/>
            <person name="Spanner R.E."/>
            <person name="Bolton M.D."/>
        </authorList>
    </citation>
    <scope>NUCLEOTIDE SEQUENCE [LARGE SCALE GENOMIC DNA]</scope>
    <source>
        <strain evidence="7">Cb09-40</strain>
    </source>
</reference>
<feature type="domain" description="LIM zinc-binding" evidence="5">
    <location>
        <begin position="654"/>
        <end position="717"/>
    </location>
</feature>
<proteinExistence type="predicted"/>
<feature type="compositionally biased region" description="Low complexity" evidence="4">
    <location>
        <begin position="181"/>
        <end position="195"/>
    </location>
</feature>
<evidence type="ECO:0000259" key="5">
    <source>
        <dbReference type="PROSITE" id="PS50023"/>
    </source>
</evidence>
<keyword evidence="1 3" id="KW-0479">Metal-binding</keyword>
<feature type="region of interest" description="Disordered" evidence="4">
    <location>
        <begin position="44"/>
        <end position="109"/>
    </location>
</feature>
<dbReference type="AlphaFoldDB" id="A0A2G5I9Z5"/>
<dbReference type="PANTHER" id="PTHR24216:SF65">
    <property type="entry name" value="PAXILLIN-LIKE PROTEIN 1"/>
    <property type="match status" value="1"/>
</dbReference>
<feature type="compositionally biased region" description="Basic and acidic residues" evidence="4">
    <location>
        <begin position="204"/>
        <end position="218"/>
    </location>
</feature>
<keyword evidence="2 3" id="KW-0862">Zinc</keyword>
<reference evidence="6 8" key="1">
    <citation type="submission" date="2015-10" db="EMBL/GenBank/DDBJ databases">
        <title>The cercosporin biosynthetic gene cluster was horizontally transferred to several fungal lineages and shown to be expanded in Cercospora beticola based on microsynteny with recipient genomes.</title>
        <authorList>
            <person name="De Jonge R."/>
            <person name="Ebert M.K."/>
            <person name="Suttle J.C."/>
            <person name="Jurick Ii W.M."/>
            <person name="Secor G.A."/>
            <person name="Thomma B.P."/>
            <person name="Van De Peer Y."/>
            <person name="Bolton M.D."/>
        </authorList>
    </citation>
    <scope>NUCLEOTIDE SEQUENCE [LARGE SCALE GENOMIC DNA]</scope>
    <source>
        <strain evidence="6 8">09-40</strain>
    </source>
</reference>
<dbReference type="InterPro" id="IPR001781">
    <property type="entry name" value="Znf_LIM"/>
</dbReference>
<protein>
    <submittedName>
        <fullName evidence="6">Paxillin-like protein 1</fullName>
    </submittedName>
</protein>
<name>A0A2G5I9Z5_CERBT</name>
<organism evidence="6 8">
    <name type="scientific">Cercospora beticola</name>
    <name type="common">Sugarbeet leaf spot fungus</name>
    <dbReference type="NCBI Taxonomy" id="122368"/>
    <lineage>
        <taxon>Eukaryota</taxon>
        <taxon>Fungi</taxon>
        <taxon>Dikarya</taxon>
        <taxon>Ascomycota</taxon>
        <taxon>Pezizomycotina</taxon>
        <taxon>Dothideomycetes</taxon>
        <taxon>Dothideomycetidae</taxon>
        <taxon>Mycosphaerellales</taxon>
        <taxon>Mycosphaerellaceae</taxon>
        <taxon>Cercospora</taxon>
    </lineage>
</organism>
<accession>A0A2G5I9Z5</accession>
<evidence type="ECO:0000256" key="1">
    <source>
        <dbReference type="ARBA" id="ARBA00022723"/>
    </source>
</evidence>
<dbReference type="CDD" id="cd09397">
    <property type="entry name" value="LIM1_UF1"/>
    <property type="match status" value="1"/>
</dbReference>
<keyword evidence="3" id="KW-0440">LIM domain</keyword>
<dbReference type="EMBL" id="CP134184">
    <property type="protein sequence ID" value="WPA95732.1"/>
    <property type="molecule type" value="Genomic_DNA"/>
</dbReference>
<evidence type="ECO:0000313" key="7">
    <source>
        <dbReference type="EMBL" id="WPA95732.1"/>
    </source>
</evidence>
<feature type="compositionally biased region" description="Polar residues" evidence="4">
    <location>
        <begin position="285"/>
        <end position="306"/>
    </location>
</feature>
<dbReference type="FunFam" id="2.10.110.10:FF:000105">
    <property type="entry name" value="Similar to LIM domain-containing protein"/>
    <property type="match status" value="1"/>
</dbReference>
<feature type="compositionally biased region" description="Polar residues" evidence="4">
    <location>
        <begin position="350"/>
        <end position="374"/>
    </location>
</feature>
<dbReference type="Gene3D" id="2.10.110.10">
    <property type="entry name" value="Cysteine Rich Protein"/>
    <property type="match status" value="2"/>
</dbReference>
<dbReference type="Pfam" id="PF00412">
    <property type="entry name" value="LIM"/>
    <property type="match status" value="2"/>
</dbReference>
<feature type="compositionally biased region" description="Polar residues" evidence="4">
    <location>
        <begin position="428"/>
        <end position="463"/>
    </location>
</feature>
<feature type="region of interest" description="Disordered" evidence="4">
    <location>
        <begin position="126"/>
        <end position="239"/>
    </location>
</feature>
<evidence type="ECO:0000313" key="8">
    <source>
        <dbReference type="Proteomes" id="UP000230605"/>
    </source>
</evidence>
<evidence type="ECO:0000256" key="2">
    <source>
        <dbReference type="ARBA" id="ARBA00022833"/>
    </source>
</evidence>
<keyword evidence="9" id="KW-1185">Reference proteome</keyword>
<evidence type="ECO:0000313" key="6">
    <source>
        <dbReference type="EMBL" id="PIB01303.1"/>
    </source>
</evidence>
<dbReference type="CDD" id="cd08368">
    <property type="entry name" value="LIM"/>
    <property type="match status" value="1"/>
</dbReference>
<dbReference type="OrthoDB" id="1112565at2759"/>
<dbReference type="Proteomes" id="UP000230605">
    <property type="component" value="Chromosome 1"/>
</dbReference>
<evidence type="ECO:0000256" key="3">
    <source>
        <dbReference type="PROSITE-ProRule" id="PRU00125"/>
    </source>
</evidence>
<feature type="compositionally biased region" description="Polar residues" evidence="4">
    <location>
        <begin position="138"/>
        <end position="150"/>
    </location>
</feature>